<reference evidence="2" key="2">
    <citation type="submission" date="2021-04" db="EMBL/GenBank/DDBJ databases">
        <authorList>
            <person name="Gilroy R."/>
        </authorList>
    </citation>
    <scope>NUCLEOTIDE SEQUENCE</scope>
    <source>
        <strain evidence="2">14975</strain>
    </source>
</reference>
<comment type="caution">
    <text evidence="2">The sequence shown here is derived from an EMBL/GenBank/DDBJ whole genome shotgun (WGS) entry which is preliminary data.</text>
</comment>
<name>A0A9D2AGF9_9BACT</name>
<feature type="region of interest" description="Disordered" evidence="1">
    <location>
        <begin position="1"/>
        <end position="27"/>
    </location>
</feature>
<evidence type="ECO:0000256" key="1">
    <source>
        <dbReference type="SAM" id="MobiDB-lite"/>
    </source>
</evidence>
<feature type="region of interest" description="Disordered" evidence="1">
    <location>
        <begin position="247"/>
        <end position="266"/>
    </location>
</feature>
<evidence type="ECO:0000313" key="3">
    <source>
        <dbReference type="Proteomes" id="UP000823964"/>
    </source>
</evidence>
<dbReference type="Proteomes" id="UP000823964">
    <property type="component" value="Unassembled WGS sequence"/>
</dbReference>
<evidence type="ECO:0000313" key="2">
    <source>
        <dbReference type="EMBL" id="HIX19027.1"/>
    </source>
</evidence>
<sequence length="303" mass="33273">MIRTQIDPRAQVGEAALPPGVPAPEPTPAAMSALGAGMPAEAAAALPPAGLLADDGSFAPEWYKQFGELEPYAASLAKFRRPEALAKSYAHLERLKGYPDPDDAPRMEAFRLAVGLPEKAEDYRLERPEGAEGEIWDEALAAELADVAYRYGVPPRAMQALSERYSELGTGMLQRCRAAEQQAVEAADADLRREWGEQYEDNMQSIGNFLSRLGDEAQVDVRALVENPALRANPDFARLMLAAAGQTQEAPMRRGSAPDGPAEARRIASDPSHPLYEAYMRTNHPQHRYANEQYDRLAFGRRL</sequence>
<organism evidence="2 3">
    <name type="scientific">Candidatus Akkermansia intestinigallinarum</name>
    <dbReference type="NCBI Taxonomy" id="2838431"/>
    <lineage>
        <taxon>Bacteria</taxon>
        <taxon>Pseudomonadati</taxon>
        <taxon>Verrucomicrobiota</taxon>
        <taxon>Verrucomicrobiia</taxon>
        <taxon>Verrucomicrobiales</taxon>
        <taxon>Akkermansiaceae</taxon>
        <taxon>Akkermansia</taxon>
    </lineage>
</organism>
<proteinExistence type="predicted"/>
<dbReference type="AlphaFoldDB" id="A0A9D2AGF9"/>
<protein>
    <submittedName>
        <fullName evidence="2">Uncharacterized protein</fullName>
    </submittedName>
</protein>
<gene>
    <name evidence="2" type="ORF">H9862_00315</name>
</gene>
<dbReference type="EMBL" id="DXFQ01000006">
    <property type="protein sequence ID" value="HIX19027.1"/>
    <property type="molecule type" value="Genomic_DNA"/>
</dbReference>
<reference evidence="2" key="1">
    <citation type="journal article" date="2021" name="PeerJ">
        <title>Extensive microbial diversity within the chicken gut microbiome revealed by metagenomics and culture.</title>
        <authorList>
            <person name="Gilroy R."/>
            <person name="Ravi A."/>
            <person name="Getino M."/>
            <person name="Pursley I."/>
            <person name="Horton D.L."/>
            <person name="Alikhan N.F."/>
            <person name="Baker D."/>
            <person name="Gharbi K."/>
            <person name="Hall N."/>
            <person name="Watson M."/>
            <person name="Adriaenssens E.M."/>
            <person name="Foster-Nyarko E."/>
            <person name="Jarju S."/>
            <person name="Secka A."/>
            <person name="Antonio M."/>
            <person name="Oren A."/>
            <person name="Chaudhuri R.R."/>
            <person name="La Ragione R."/>
            <person name="Hildebrand F."/>
            <person name="Pallen M.J."/>
        </authorList>
    </citation>
    <scope>NUCLEOTIDE SEQUENCE</scope>
    <source>
        <strain evidence="2">14975</strain>
    </source>
</reference>
<accession>A0A9D2AGF9</accession>